<dbReference type="PANTHER" id="PTHR34567">
    <property type="entry name" value="FK506-BINDING-LIKE PROTEIN"/>
    <property type="match status" value="1"/>
</dbReference>
<reference evidence="2" key="1">
    <citation type="submission" date="2015-12" db="EMBL/GenBank/DDBJ databases">
        <title>Update maize B73 reference genome by single molecule sequencing technologies.</title>
        <authorList>
            <consortium name="Maize Genome Sequencing Project"/>
            <person name="Ware D."/>
        </authorList>
    </citation>
    <scope>NUCLEOTIDE SEQUENCE</scope>
    <source>
        <tissue evidence="2">Seedling</tissue>
    </source>
</reference>
<dbReference type="STRING" id="4577.A0A1D6FQQ4"/>
<dbReference type="AlphaFoldDB" id="A0A1D6FQQ4"/>
<organism evidence="2">
    <name type="scientific">Zea mays</name>
    <name type="common">Maize</name>
    <dbReference type="NCBI Taxonomy" id="4577"/>
    <lineage>
        <taxon>Eukaryota</taxon>
        <taxon>Viridiplantae</taxon>
        <taxon>Streptophyta</taxon>
        <taxon>Embryophyta</taxon>
        <taxon>Tracheophyta</taxon>
        <taxon>Spermatophyta</taxon>
        <taxon>Magnoliopsida</taxon>
        <taxon>Liliopsida</taxon>
        <taxon>Poales</taxon>
        <taxon>Poaceae</taxon>
        <taxon>PACMAD clade</taxon>
        <taxon>Panicoideae</taxon>
        <taxon>Andropogonodae</taxon>
        <taxon>Andropogoneae</taxon>
        <taxon>Tripsacinae</taxon>
        <taxon>Zea</taxon>
    </lineage>
</organism>
<proteinExistence type="predicted"/>
<dbReference type="EMBL" id="CM000784">
    <property type="protein sequence ID" value="AQK93954.1"/>
    <property type="molecule type" value="Genomic_DNA"/>
</dbReference>
<dbReference type="ExpressionAtlas" id="A0A1D6FQQ4">
    <property type="expression patterns" value="baseline and differential"/>
</dbReference>
<sequence length="357" mass="40699">MWEKNFCTDACAIPWAKLCETKRLMSLYKSVVDWDDSAALEAFNDAKARFCAIYHGQHYDIPLPDPDMFIDIINPDEYVDPELVADLEKSRRRVPRKDDGVPDVWESFIFSDKPVPVIGWVTRRPVSLMASSQATCSNNWSAKLRETAGSNQQPGEQTNSCISLSIMRDGSQDAWKHDYGWDPTAIQTDLWDNHQGSYEVPDGQGVPYGHWTHWRRRNNDSGRRNTRNSGGPISSKPMKSKDQTDEHNVAINGWRNCRVRNVLSANHHQQKNLQPAWSRMNNIVTDYLCHNNNKSKGHDNEDQGSIAGLNIPRSQILSYGFLQSFLLLHVTFLKHNYMGFTIQPFGSTADGVKLLLY</sequence>
<accession>A0A1D6FQQ4</accession>
<gene>
    <name evidence="2" type="ORF">ZEAMMB73_Zm00001d010383</name>
</gene>
<evidence type="ECO:0000313" key="2">
    <source>
        <dbReference type="EMBL" id="AQK93954.1"/>
    </source>
</evidence>
<protein>
    <submittedName>
        <fullName evidence="2">Uncharacterized protein</fullName>
    </submittedName>
</protein>
<evidence type="ECO:0000256" key="1">
    <source>
        <dbReference type="SAM" id="MobiDB-lite"/>
    </source>
</evidence>
<feature type="region of interest" description="Disordered" evidence="1">
    <location>
        <begin position="196"/>
        <end position="246"/>
    </location>
</feature>
<name>A0A1D6FQQ4_MAIZE</name>
<dbReference type="PANTHER" id="PTHR34567:SF3">
    <property type="entry name" value="FK506-BINDING-LIKE PROTEIN"/>
    <property type="match status" value="1"/>
</dbReference>
<dbReference type="InParanoid" id="A0A1D6FQQ4"/>
<dbReference type="OMA" id="ANFAYER"/>